<gene>
    <name evidence="11" type="ORF">EV148_102268</name>
</gene>
<evidence type="ECO:0000313" key="11">
    <source>
        <dbReference type="EMBL" id="TCO41914.1"/>
    </source>
</evidence>
<evidence type="ECO:0000313" key="12">
    <source>
        <dbReference type="Proteomes" id="UP000294862"/>
    </source>
</evidence>
<dbReference type="GO" id="GO:0004222">
    <property type="term" value="F:metalloendopeptidase activity"/>
    <property type="evidence" value="ECO:0007669"/>
    <property type="project" value="InterPro"/>
</dbReference>
<dbReference type="Gene3D" id="3.30.2010.10">
    <property type="entry name" value="Metalloproteases ('zincins'), catalytic domain"/>
    <property type="match status" value="1"/>
</dbReference>
<dbReference type="InterPro" id="IPR001915">
    <property type="entry name" value="Peptidase_M48"/>
</dbReference>
<dbReference type="SUPFAM" id="SSF48452">
    <property type="entry name" value="TPR-like"/>
    <property type="match status" value="1"/>
</dbReference>
<accession>A0A4R2IBL3</accession>
<protein>
    <recommendedName>
        <fullName evidence="8">Putative beta-barrel assembly-enhancing protease</fullName>
        <ecNumber evidence="8">3.4.-.-</ecNumber>
    </recommendedName>
</protein>
<comment type="function">
    <text evidence="8">Functions as both a chaperone and a metalloprotease. Maintains the integrity of the outer membrane by promoting either the assembly or the elimination of outer membrane proteins, depending on their folding state.</text>
</comment>
<dbReference type="RefSeq" id="WP_131994734.1">
    <property type="nucleotide sequence ID" value="NZ_SLWQ01000002.1"/>
</dbReference>
<comment type="caution">
    <text evidence="11">The sequence shown here is derived from an EMBL/GenBank/DDBJ whole genome shotgun (WGS) entry which is preliminary data.</text>
</comment>
<evidence type="ECO:0000256" key="3">
    <source>
        <dbReference type="ARBA" id="ARBA00022729"/>
    </source>
</evidence>
<dbReference type="Gene3D" id="1.25.40.10">
    <property type="entry name" value="Tetratricopeptide repeat domain"/>
    <property type="match status" value="1"/>
</dbReference>
<evidence type="ECO:0000256" key="2">
    <source>
        <dbReference type="ARBA" id="ARBA00022723"/>
    </source>
</evidence>
<name>A0A4R2IBL3_9GAMM</name>
<evidence type="ECO:0000256" key="1">
    <source>
        <dbReference type="ARBA" id="ARBA00022670"/>
    </source>
</evidence>
<evidence type="ECO:0000256" key="5">
    <source>
        <dbReference type="ARBA" id="ARBA00022801"/>
    </source>
</evidence>
<feature type="binding site" evidence="8">
    <location>
        <position position="135"/>
    </location>
    <ligand>
        <name>Zn(2+)</name>
        <dbReference type="ChEBI" id="CHEBI:29105"/>
        <note>catalytic</note>
    </ligand>
</feature>
<feature type="signal peptide" evidence="8">
    <location>
        <begin position="1"/>
        <end position="21"/>
    </location>
</feature>
<dbReference type="GO" id="GO:0016020">
    <property type="term" value="C:membrane"/>
    <property type="evidence" value="ECO:0007669"/>
    <property type="project" value="InterPro"/>
</dbReference>
<feature type="active site" evidence="8">
    <location>
        <position position="132"/>
    </location>
</feature>
<sequence length="581" mass="61852" precursor="true">MRLVPALSALAAASLSVLAGAREPDVKLPDIGSSAASLATPQELREYGAGMLQEMRAYDLVVDDPLLADYINALGYRLVASSDHPDPNFTFFIVRDDQINAFAAPGGYVATNAGLITAMDTEDELAGVLAHEISHVEQQHILRAFEDQKKMSIPIMLGMLGVMIASAHRTDDAAAAAMMTGTSLIQQRQINFTRGDEAEADRVGIQTLARAGFDPMAMAGAFQALQKVMRVNGIDIPEFLLDHPLDTRRIADAKARAEQLGCPKTAHLRSAPASDAGGGLDLTLPPRRPDADGGAVDEASALAASAATSVTVAGRGEGNALPRVTVSTCAPRGKGAQAYFELMRERVRVQIAKSPTAIRSYYANNLRDDPAFDSVANRYGYALALIASRDAAAAIEQLRPLIARQGDSPVLRLALADAQDQAGRRDDALATFAQLHRDFPGNRAITLAYSDALVAHADAKSARLALDLLRPLVERNAGDPGLQRSFARANELAGDKVRASEAYAEAAWLSGHAEDALNQLKALSKQADLSYYQRSRIDARIAELTPAVLALRKRSSPSEPGSLTATSLSCCRVRAGSINNP</sequence>
<dbReference type="GO" id="GO:0051603">
    <property type="term" value="P:proteolysis involved in protein catabolic process"/>
    <property type="evidence" value="ECO:0007669"/>
    <property type="project" value="TreeGrafter"/>
</dbReference>
<keyword evidence="3 8" id="KW-0732">Signal</keyword>
<dbReference type="Proteomes" id="UP000294862">
    <property type="component" value="Unassembled WGS sequence"/>
</dbReference>
<comment type="cofactor">
    <cofactor evidence="8">
        <name>Zn(2+)</name>
        <dbReference type="ChEBI" id="CHEBI:29105"/>
    </cofactor>
    <text evidence="8">Binds 1 zinc ion per subunit.</text>
</comment>
<feature type="active site" description="Proton donor" evidence="8">
    <location>
        <position position="201"/>
    </location>
</feature>
<dbReference type="GO" id="GO:0042597">
    <property type="term" value="C:periplasmic space"/>
    <property type="evidence" value="ECO:0007669"/>
    <property type="project" value="UniProtKB-SubCell"/>
</dbReference>
<evidence type="ECO:0000256" key="9">
    <source>
        <dbReference type="SAM" id="MobiDB-lite"/>
    </source>
</evidence>
<keyword evidence="5 8" id="KW-0378">Hydrolase</keyword>
<dbReference type="InterPro" id="IPR051156">
    <property type="entry name" value="Mito/Outer_Membr_Metalloprot"/>
</dbReference>
<evidence type="ECO:0000259" key="10">
    <source>
        <dbReference type="Pfam" id="PF01435"/>
    </source>
</evidence>
<dbReference type="PANTHER" id="PTHR22726:SF1">
    <property type="entry name" value="METALLOENDOPEPTIDASE OMA1, MITOCHONDRIAL"/>
    <property type="match status" value="1"/>
</dbReference>
<dbReference type="HAMAP" id="MF_00997">
    <property type="entry name" value="Protease_BepA"/>
    <property type="match status" value="1"/>
</dbReference>
<evidence type="ECO:0000256" key="7">
    <source>
        <dbReference type="ARBA" id="ARBA00023049"/>
    </source>
</evidence>
<reference evidence="11 12" key="1">
    <citation type="journal article" date="2015" name="Stand. Genomic Sci.">
        <title>Genomic Encyclopedia of Bacterial and Archaeal Type Strains, Phase III: the genomes of soil and plant-associated and newly described type strains.</title>
        <authorList>
            <person name="Whitman W.B."/>
            <person name="Woyke T."/>
            <person name="Klenk H.P."/>
            <person name="Zhou Y."/>
            <person name="Lilburn T.G."/>
            <person name="Beck B.J."/>
            <person name="De Vos P."/>
            <person name="Vandamme P."/>
            <person name="Eisen J.A."/>
            <person name="Garrity G."/>
            <person name="Hugenholtz P."/>
            <person name="Kyrpides N.C."/>
        </authorList>
    </citation>
    <scope>NUCLEOTIDE SEQUENCE [LARGE SCALE GENOMIC DNA]</scope>
    <source>
        <strain evidence="11 12">A3</strain>
    </source>
</reference>
<keyword evidence="4 8" id="KW-0574">Periplasm</keyword>
<keyword evidence="2 8" id="KW-0479">Metal-binding</keyword>
<feature type="binding site" evidence="8">
    <location>
        <position position="131"/>
    </location>
    <ligand>
        <name>Zn(2+)</name>
        <dbReference type="ChEBI" id="CHEBI:29105"/>
        <note>catalytic</note>
    </ligand>
</feature>
<feature type="chain" id="PRO_5021052126" description="Putative beta-barrel assembly-enhancing protease" evidence="8">
    <location>
        <begin position="22"/>
        <end position="581"/>
    </location>
</feature>
<dbReference type="CDD" id="cd07333">
    <property type="entry name" value="M48C_bepA_like"/>
    <property type="match status" value="1"/>
</dbReference>
<proteinExistence type="inferred from homology"/>
<evidence type="ECO:0000256" key="8">
    <source>
        <dbReference type="HAMAP-Rule" id="MF_00997"/>
    </source>
</evidence>
<evidence type="ECO:0000256" key="4">
    <source>
        <dbReference type="ARBA" id="ARBA00022764"/>
    </source>
</evidence>
<dbReference type="GO" id="GO:0008270">
    <property type="term" value="F:zinc ion binding"/>
    <property type="evidence" value="ECO:0007669"/>
    <property type="project" value="UniProtKB-UniRule"/>
</dbReference>
<feature type="region of interest" description="Disordered" evidence="9">
    <location>
        <begin position="267"/>
        <end position="296"/>
    </location>
</feature>
<feature type="binding site" evidence="8">
    <location>
        <position position="197"/>
    </location>
    <ligand>
        <name>Zn(2+)</name>
        <dbReference type="ChEBI" id="CHEBI:29105"/>
        <note>catalytic</note>
    </ligand>
</feature>
<keyword evidence="7 8" id="KW-0482">Metalloprotease</keyword>
<dbReference type="InterPro" id="IPR030873">
    <property type="entry name" value="Protease_BepA"/>
</dbReference>
<dbReference type="Pfam" id="PF01435">
    <property type="entry name" value="Peptidase_M48"/>
    <property type="match status" value="1"/>
</dbReference>
<dbReference type="PANTHER" id="PTHR22726">
    <property type="entry name" value="METALLOENDOPEPTIDASE OMA1"/>
    <property type="match status" value="1"/>
</dbReference>
<organism evidence="11 12">
    <name type="scientific">Dokdonella fugitiva</name>
    <dbReference type="NCBI Taxonomy" id="328517"/>
    <lineage>
        <taxon>Bacteria</taxon>
        <taxon>Pseudomonadati</taxon>
        <taxon>Pseudomonadota</taxon>
        <taxon>Gammaproteobacteria</taxon>
        <taxon>Lysobacterales</taxon>
        <taxon>Rhodanobacteraceae</taxon>
        <taxon>Dokdonella</taxon>
    </lineage>
</organism>
<dbReference type="InterPro" id="IPR011990">
    <property type="entry name" value="TPR-like_helical_dom_sf"/>
</dbReference>
<evidence type="ECO:0000256" key="6">
    <source>
        <dbReference type="ARBA" id="ARBA00022833"/>
    </source>
</evidence>
<dbReference type="EMBL" id="SLWQ01000002">
    <property type="protein sequence ID" value="TCO41914.1"/>
    <property type="molecule type" value="Genomic_DNA"/>
</dbReference>
<dbReference type="EC" id="3.4.-.-" evidence="8"/>
<feature type="domain" description="Peptidase M48" evidence="10">
    <location>
        <begin position="68"/>
        <end position="256"/>
    </location>
</feature>
<dbReference type="AlphaFoldDB" id="A0A4R2IBL3"/>
<keyword evidence="12" id="KW-1185">Reference proteome</keyword>
<comment type="similarity">
    <text evidence="8">Belongs to the peptidase M48 family. BepA subfamily.</text>
</comment>
<keyword evidence="1 8" id="KW-0645">Protease</keyword>
<comment type="subcellular location">
    <subcellularLocation>
        <location evidence="8">Periplasm</location>
    </subcellularLocation>
</comment>
<keyword evidence="6 8" id="KW-0862">Zinc</keyword>
<dbReference type="OrthoDB" id="9810445at2"/>